<dbReference type="EMBL" id="KZ825344">
    <property type="protein sequence ID" value="RAH45627.1"/>
    <property type="molecule type" value="Genomic_DNA"/>
</dbReference>
<accession>A0ACD1G8M6</accession>
<sequence length="184" mass="19114">MRLASFFSLVLLSEAVGRVSGNSCLDRVSANTMAVFSGAPFALAPRYDNGSACAGYCDGLAECHAWLYSARGGDCQLYKKTALSTFPSQHFMYGVCGGNDNNSRRLPLATAASVTASSAVVGVVGSPTSSDTGVPTPAAFSVASGISNGNALSLSLRSWILNALRRESTWITTVITTMAIAIEI</sequence>
<evidence type="ECO:0000313" key="2">
    <source>
        <dbReference type="Proteomes" id="UP000249057"/>
    </source>
</evidence>
<gene>
    <name evidence="1" type="ORF">BO95DRAFT_496812</name>
</gene>
<organism evidence="1 2">
    <name type="scientific">Aspergillus brunneoviolaceus CBS 621.78</name>
    <dbReference type="NCBI Taxonomy" id="1450534"/>
    <lineage>
        <taxon>Eukaryota</taxon>
        <taxon>Fungi</taxon>
        <taxon>Dikarya</taxon>
        <taxon>Ascomycota</taxon>
        <taxon>Pezizomycotina</taxon>
        <taxon>Eurotiomycetes</taxon>
        <taxon>Eurotiomycetidae</taxon>
        <taxon>Eurotiales</taxon>
        <taxon>Aspergillaceae</taxon>
        <taxon>Aspergillus</taxon>
        <taxon>Aspergillus subgen. Circumdati</taxon>
    </lineage>
</organism>
<name>A0ACD1G8M6_9EURO</name>
<keyword evidence="2" id="KW-1185">Reference proteome</keyword>
<proteinExistence type="predicted"/>
<dbReference type="Proteomes" id="UP000249057">
    <property type="component" value="Unassembled WGS sequence"/>
</dbReference>
<evidence type="ECO:0000313" key="1">
    <source>
        <dbReference type="EMBL" id="RAH45627.1"/>
    </source>
</evidence>
<reference evidence="1" key="1">
    <citation type="submission" date="2018-02" db="EMBL/GenBank/DDBJ databases">
        <title>The genomes of Aspergillus section Nigri reveals drivers in fungal speciation.</title>
        <authorList>
            <consortium name="DOE Joint Genome Institute"/>
            <person name="Vesth T.C."/>
            <person name="Nybo J."/>
            <person name="Theobald S."/>
            <person name="Brandl J."/>
            <person name="Frisvad J.C."/>
            <person name="Nielsen K.F."/>
            <person name="Lyhne E.K."/>
            <person name="Kogle M.E."/>
            <person name="Kuo A."/>
            <person name="Riley R."/>
            <person name="Clum A."/>
            <person name="Nolan M."/>
            <person name="Lipzen A."/>
            <person name="Salamov A."/>
            <person name="Henrissat B."/>
            <person name="Wiebenga A."/>
            <person name="De vries R.P."/>
            <person name="Grigoriev I.V."/>
            <person name="Mortensen U.H."/>
            <person name="Andersen M.R."/>
            <person name="Baker S.E."/>
        </authorList>
    </citation>
    <scope>NUCLEOTIDE SEQUENCE</scope>
    <source>
        <strain evidence="1">CBS 621.78</strain>
    </source>
</reference>
<protein>
    <submittedName>
        <fullName evidence="1">Uncharacterized protein</fullName>
    </submittedName>
</protein>